<keyword evidence="5" id="KW-0411">Iron-sulfur</keyword>
<dbReference type="GO" id="GO:0046872">
    <property type="term" value="F:metal ion binding"/>
    <property type="evidence" value="ECO:0007669"/>
    <property type="project" value="UniProtKB-KW"/>
</dbReference>
<protein>
    <recommendedName>
        <fullName evidence="6">Radical SAM core domain-containing protein</fullName>
    </recommendedName>
</protein>
<proteinExistence type="predicted"/>
<dbReference type="GO" id="GO:0003824">
    <property type="term" value="F:catalytic activity"/>
    <property type="evidence" value="ECO:0007669"/>
    <property type="project" value="InterPro"/>
</dbReference>
<feature type="domain" description="Radical SAM core" evidence="6">
    <location>
        <begin position="1"/>
        <end position="187"/>
    </location>
</feature>
<dbReference type="InterPro" id="IPR058240">
    <property type="entry name" value="rSAM_sf"/>
</dbReference>
<evidence type="ECO:0000313" key="7">
    <source>
        <dbReference type="EMBL" id="GAI34119.1"/>
    </source>
</evidence>
<evidence type="ECO:0000256" key="4">
    <source>
        <dbReference type="ARBA" id="ARBA00023004"/>
    </source>
</evidence>
<dbReference type="SMART" id="SM00729">
    <property type="entry name" value="Elp3"/>
    <property type="match status" value="1"/>
</dbReference>
<dbReference type="EMBL" id="BARV01027138">
    <property type="protein sequence ID" value="GAI34119.1"/>
    <property type="molecule type" value="Genomic_DNA"/>
</dbReference>
<evidence type="ECO:0000256" key="3">
    <source>
        <dbReference type="ARBA" id="ARBA00022723"/>
    </source>
</evidence>
<keyword evidence="3" id="KW-0479">Metal-binding</keyword>
<dbReference type="AlphaFoldDB" id="X1PTB5"/>
<comment type="cofactor">
    <cofactor evidence="1">
        <name>[4Fe-4S] cluster</name>
        <dbReference type="ChEBI" id="CHEBI:49883"/>
    </cofactor>
</comment>
<dbReference type="InterPro" id="IPR013785">
    <property type="entry name" value="Aldolase_TIM"/>
</dbReference>
<accession>X1PTB5</accession>
<dbReference type="InterPro" id="IPR006638">
    <property type="entry name" value="Elp3/MiaA/NifB-like_rSAM"/>
</dbReference>
<evidence type="ECO:0000256" key="1">
    <source>
        <dbReference type="ARBA" id="ARBA00001966"/>
    </source>
</evidence>
<dbReference type="Gene3D" id="3.20.20.70">
    <property type="entry name" value="Aldolase class I"/>
    <property type="match status" value="1"/>
</dbReference>
<sequence length="216" mass="25378">MNRFGTKGIFFREDLFTASKKRVLEFCELVKPLSIDWICEARVGTVDKEMVRAMKESGCKVMVFGLESCSNKTLELVKKRITVEQSLDTIKLCKEFGIYVAASFMIGLPHETERDMLDTVKTSKTWHLDHIDYSRVFAIPGSELYDLVKRKGLDRYDHNDIILPDTEHVSADRVSRICNKAYNWKIRLWYRIPLSIRRRIKMYDSLYGRLHKWAKD</sequence>
<organism evidence="7">
    <name type="scientific">marine sediment metagenome</name>
    <dbReference type="NCBI Taxonomy" id="412755"/>
    <lineage>
        <taxon>unclassified sequences</taxon>
        <taxon>metagenomes</taxon>
        <taxon>ecological metagenomes</taxon>
    </lineage>
</organism>
<dbReference type="Pfam" id="PF04055">
    <property type="entry name" value="Radical_SAM"/>
    <property type="match status" value="1"/>
</dbReference>
<dbReference type="InterPro" id="IPR007197">
    <property type="entry name" value="rSAM"/>
</dbReference>
<evidence type="ECO:0000256" key="5">
    <source>
        <dbReference type="ARBA" id="ARBA00023014"/>
    </source>
</evidence>
<dbReference type="SUPFAM" id="SSF102114">
    <property type="entry name" value="Radical SAM enzymes"/>
    <property type="match status" value="1"/>
</dbReference>
<keyword evidence="4" id="KW-0408">Iron</keyword>
<evidence type="ECO:0000256" key="2">
    <source>
        <dbReference type="ARBA" id="ARBA00022691"/>
    </source>
</evidence>
<dbReference type="PANTHER" id="PTHR43409">
    <property type="entry name" value="ANAEROBIC MAGNESIUM-PROTOPORPHYRIN IX MONOMETHYL ESTER CYCLASE-RELATED"/>
    <property type="match status" value="1"/>
</dbReference>
<name>X1PTB5_9ZZZZ</name>
<reference evidence="7" key="1">
    <citation type="journal article" date="2014" name="Front. Microbiol.">
        <title>High frequency of phylogenetically diverse reductive dehalogenase-homologous genes in deep subseafloor sedimentary metagenomes.</title>
        <authorList>
            <person name="Kawai M."/>
            <person name="Futagami T."/>
            <person name="Toyoda A."/>
            <person name="Takaki Y."/>
            <person name="Nishi S."/>
            <person name="Hori S."/>
            <person name="Arai W."/>
            <person name="Tsubouchi T."/>
            <person name="Morono Y."/>
            <person name="Uchiyama I."/>
            <person name="Ito T."/>
            <person name="Fujiyama A."/>
            <person name="Inagaki F."/>
            <person name="Takami H."/>
        </authorList>
    </citation>
    <scope>NUCLEOTIDE SEQUENCE</scope>
    <source>
        <strain evidence="7">Expedition CK06-06</strain>
    </source>
</reference>
<dbReference type="GO" id="GO:0051536">
    <property type="term" value="F:iron-sulfur cluster binding"/>
    <property type="evidence" value="ECO:0007669"/>
    <property type="project" value="UniProtKB-KW"/>
</dbReference>
<dbReference type="PANTHER" id="PTHR43409:SF7">
    <property type="entry name" value="BLL1977 PROTEIN"/>
    <property type="match status" value="1"/>
</dbReference>
<comment type="caution">
    <text evidence="7">The sequence shown here is derived from an EMBL/GenBank/DDBJ whole genome shotgun (WGS) entry which is preliminary data.</text>
</comment>
<gene>
    <name evidence="7" type="ORF">S06H3_43725</name>
</gene>
<dbReference type="PROSITE" id="PS51918">
    <property type="entry name" value="RADICAL_SAM"/>
    <property type="match status" value="1"/>
</dbReference>
<evidence type="ECO:0000259" key="6">
    <source>
        <dbReference type="PROSITE" id="PS51918"/>
    </source>
</evidence>
<dbReference type="InterPro" id="IPR051198">
    <property type="entry name" value="BchE-like"/>
</dbReference>
<keyword evidence="2" id="KW-0949">S-adenosyl-L-methionine</keyword>
<dbReference type="GO" id="GO:0005829">
    <property type="term" value="C:cytosol"/>
    <property type="evidence" value="ECO:0007669"/>
    <property type="project" value="TreeGrafter"/>
</dbReference>